<dbReference type="InterPro" id="IPR054103">
    <property type="entry name" value="CAND6-7_N"/>
</dbReference>
<proteinExistence type="predicted"/>
<feature type="transmembrane region" description="Helical" evidence="6">
    <location>
        <begin position="193"/>
        <end position="212"/>
    </location>
</feature>
<evidence type="ECO:0000259" key="8">
    <source>
        <dbReference type="Pfam" id="PF21904"/>
    </source>
</evidence>
<dbReference type="InterPro" id="IPR053937">
    <property type="entry name" value="GOST_TM"/>
</dbReference>
<evidence type="ECO:0008006" key="10">
    <source>
        <dbReference type="Google" id="ProtNLM"/>
    </source>
</evidence>
<feature type="transmembrane region" description="Helical" evidence="6">
    <location>
        <begin position="391"/>
        <end position="414"/>
    </location>
</feature>
<evidence type="ECO:0000256" key="1">
    <source>
        <dbReference type="ARBA" id="ARBA00004141"/>
    </source>
</evidence>
<reference evidence="9" key="1">
    <citation type="submission" date="2021-01" db="EMBL/GenBank/DDBJ databases">
        <authorList>
            <person name="Corre E."/>
            <person name="Pelletier E."/>
            <person name="Niang G."/>
            <person name="Scheremetjew M."/>
            <person name="Finn R."/>
            <person name="Kale V."/>
            <person name="Holt S."/>
            <person name="Cochrane G."/>
            <person name="Meng A."/>
            <person name="Brown T."/>
            <person name="Cohen L."/>
        </authorList>
    </citation>
    <scope>NUCLEOTIDE SEQUENCE</scope>
    <source>
        <strain evidence="9">RCC927</strain>
    </source>
</reference>
<evidence type="ECO:0000256" key="2">
    <source>
        <dbReference type="ARBA" id="ARBA00022692"/>
    </source>
</evidence>
<evidence type="ECO:0000256" key="4">
    <source>
        <dbReference type="ARBA" id="ARBA00022989"/>
    </source>
</evidence>
<keyword evidence="5 6" id="KW-0472">Membrane</keyword>
<gene>
    <name evidence="9" type="ORF">PSIN1315_LOCUS7556</name>
</gene>
<dbReference type="Pfam" id="PF06814">
    <property type="entry name" value="GOST_TM"/>
    <property type="match status" value="1"/>
</dbReference>
<feature type="domain" description="CAND6/7 N-terminal" evidence="8">
    <location>
        <begin position="44"/>
        <end position="176"/>
    </location>
</feature>
<evidence type="ECO:0000259" key="7">
    <source>
        <dbReference type="Pfam" id="PF06814"/>
    </source>
</evidence>
<dbReference type="GO" id="GO:0016020">
    <property type="term" value="C:membrane"/>
    <property type="evidence" value="ECO:0007669"/>
    <property type="project" value="UniProtKB-SubCell"/>
</dbReference>
<feature type="transmembrane region" description="Helical" evidence="6">
    <location>
        <begin position="278"/>
        <end position="304"/>
    </location>
</feature>
<organism evidence="9">
    <name type="scientific">Prasinoderma singulare</name>
    <dbReference type="NCBI Taxonomy" id="676789"/>
    <lineage>
        <taxon>Eukaryota</taxon>
        <taxon>Viridiplantae</taxon>
        <taxon>Prasinodermophyta</taxon>
        <taxon>Prasinodermophyceae</taxon>
        <taxon>Prasinodermales</taxon>
        <taxon>Prasinodermaceae</taxon>
        <taxon>Prasinoderma</taxon>
    </lineage>
</organism>
<comment type="subcellular location">
    <subcellularLocation>
        <location evidence="1">Membrane</location>
        <topology evidence="1">Multi-pass membrane protein</topology>
    </subcellularLocation>
</comment>
<evidence type="ECO:0000256" key="5">
    <source>
        <dbReference type="ARBA" id="ARBA00023136"/>
    </source>
</evidence>
<keyword evidence="2 6" id="KW-0812">Transmembrane</keyword>
<feature type="transmembrane region" description="Helical" evidence="6">
    <location>
        <begin position="350"/>
        <end position="370"/>
    </location>
</feature>
<keyword evidence="4 6" id="KW-1133">Transmembrane helix</keyword>
<protein>
    <recommendedName>
        <fullName evidence="10">Protein GPR107</fullName>
    </recommendedName>
</protein>
<sequence>MRARARRGVSAPGRVCLRAAECACLLLLVGGLHLVGGEVLTERLSSDGRALVRLHSFGYGAHGSLGLRLAALEAHVPPGTKKAPLSRAALLLVVEAASEALEEEVLIAGQCPLEQASASVTTLATLEDALKGGADARPGFEINQQVSPPGAFALYLANCDAKHTKLSLELRVEAYNVRADGAKDYLSVGESTLPLMYVCFAAAFSLAAALWARELWVHRGGSGRRGRGTDGIVGAAGGVRAIHWLMLALVCVKTVSLLTQAMRYRTLKVTGGEEGWLLPYFVFRGLSYAGLFITVILIASGWSFLKPFLAERDKRVLMVVLPLQVFAEMAIIMLEETAPSDRDYFEWTDLFHLVDLACCCAILFPIVWQIKHLREAAATDGKAARALGKLELFRGFYVTVVAFIYFTRIVVYLVKRTAPYESVWVAEALREGATLLFYATVGLKFRPVADNPYTQVEEEELRVMETW</sequence>
<dbReference type="EMBL" id="HBHY01011723">
    <property type="protein sequence ID" value="CAE0139793.1"/>
    <property type="molecule type" value="Transcribed_RNA"/>
</dbReference>
<feature type="transmembrane region" description="Helical" evidence="6">
    <location>
        <begin position="316"/>
        <end position="334"/>
    </location>
</feature>
<feature type="domain" description="GOST seven transmembrane" evidence="7">
    <location>
        <begin position="242"/>
        <end position="452"/>
    </location>
</feature>
<evidence type="ECO:0000256" key="6">
    <source>
        <dbReference type="SAM" id="Phobius"/>
    </source>
</evidence>
<evidence type="ECO:0000313" key="9">
    <source>
        <dbReference type="EMBL" id="CAE0139793.1"/>
    </source>
</evidence>
<evidence type="ECO:0000256" key="3">
    <source>
        <dbReference type="ARBA" id="ARBA00022729"/>
    </source>
</evidence>
<dbReference type="GO" id="GO:0005794">
    <property type="term" value="C:Golgi apparatus"/>
    <property type="evidence" value="ECO:0007669"/>
    <property type="project" value="TreeGrafter"/>
</dbReference>
<dbReference type="PANTHER" id="PTHR21229:SF2">
    <property type="entry name" value="RE59932P"/>
    <property type="match status" value="1"/>
</dbReference>
<keyword evidence="3" id="KW-0732">Signal</keyword>
<dbReference type="InterPro" id="IPR009637">
    <property type="entry name" value="GPR107/GPR108-like"/>
</dbReference>
<name>A0A7S3FEW2_9VIRI</name>
<feature type="transmembrane region" description="Helical" evidence="6">
    <location>
        <begin position="232"/>
        <end position="258"/>
    </location>
</feature>
<dbReference type="Pfam" id="PF21904">
    <property type="entry name" value="CAND6-7_N"/>
    <property type="match status" value="1"/>
</dbReference>
<dbReference type="AlphaFoldDB" id="A0A7S3FEW2"/>
<dbReference type="PANTHER" id="PTHR21229">
    <property type="entry name" value="LUNG SEVEN TRANSMEMBRANE RECEPTOR"/>
    <property type="match status" value="1"/>
</dbReference>
<accession>A0A7S3FEW2</accession>